<evidence type="ECO:0000256" key="1">
    <source>
        <dbReference type="SAM" id="Phobius"/>
    </source>
</evidence>
<dbReference type="InterPro" id="IPR058257">
    <property type="entry name" value="CorA-like_dom"/>
</dbReference>
<evidence type="ECO:0000313" key="4">
    <source>
        <dbReference type="Proteomes" id="UP000639643"/>
    </source>
</evidence>
<dbReference type="Gene3D" id="1.20.58.340">
    <property type="entry name" value="Magnesium transport protein CorA, transmembrane region"/>
    <property type="match status" value="1"/>
</dbReference>
<keyword evidence="1" id="KW-1133">Transmembrane helix</keyword>
<name>A0A8H6J0S2_9PEZI</name>
<keyword evidence="1" id="KW-0472">Membrane</keyword>
<proteinExistence type="predicted"/>
<dbReference type="EMBL" id="WIGM01001160">
    <property type="protein sequence ID" value="KAF6804011.1"/>
    <property type="molecule type" value="Genomic_DNA"/>
</dbReference>
<feature type="transmembrane region" description="Helical" evidence="1">
    <location>
        <begin position="473"/>
        <end position="494"/>
    </location>
</feature>
<dbReference type="Pfam" id="PF26616">
    <property type="entry name" value="CorA-like"/>
    <property type="match status" value="1"/>
</dbReference>
<protein>
    <recommendedName>
        <fullName evidence="2">CorA-like transporter domain-containing protein</fullName>
    </recommendedName>
</protein>
<feature type="domain" description="CorA-like transporter" evidence="2">
    <location>
        <begin position="11"/>
        <end position="294"/>
    </location>
</feature>
<dbReference type="AlphaFoldDB" id="A0A8H6J0S2"/>
<sequence length="523" mass="59674">MASFTHFTAKYNDWGQYPFNHTSASTYGEIALRQHRERLWEYRGRLFVPGKESALPVRDISASGNVSKVNIRGNDELGNFLHRGTTEAITDGSEGNGSMSCKKDEKCRFVFLCAESAVGPLELSATMLLRLLSFYQVMPHYLDFLYVYASPHGKDRELHFSGFRTEKALINPPLGTDIPELGRSGRKYQLCYNLKTAASKEDGTWKIRQAAIHHQFDVGQGIQLWLVGDPHAAIKDRIGELYPEQNIYPTSFSTMGQSFKSSMEIHLVYARWATSEWRWNVKFLEDVAQDLTLTAALVKEKSHIESLDPGSLGGVQRWEEKTNDTIMAMESNVSIMALLQRFYKGLVRDDDFPAKERQFCLRAVKDFSFQLEELTCETQMQISRAKVLVKIVADRKTILIQHLQTQSALISSKLTASMYEQADRSAMEAIAVRIVTIVTLIYLPATFSSTFFSTDVVKYQDGEKFSWLALARFLQVTLPLMFFTFVPAGLWFWLESRRRSKKSHETKNYFGDFFLPKSESSSQ</sequence>
<comment type="caution">
    <text evidence="3">The sequence shown here is derived from an EMBL/GenBank/DDBJ whole genome shotgun (WGS) entry which is preliminary data.</text>
</comment>
<keyword evidence="1" id="KW-0812">Transmembrane</keyword>
<feature type="transmembrane region" description="Helical" evidence="1">
    <location>
        <begin position="430"/>
        <end position="453"/>
    </location>
</feature>
<reference evidence="3" key="1">
    <citation type="journal article" date="2020" name="Phytopathology">
        <title>Genome Sequence Resources of Colletotrichum truncatum, C. plurivorum, C. musicola, and C. sojae: Four Species Pathogenic to Soybean (Glycine max).</title>
        <authorList>
            <person name="Rogerio F."/>
            <person name="Boufleur T.R."/>
            <person name="Ciampi-Guillardi M."/>
            <person name="Sukno S.A."/>
            <person name="Thon M.R."/>
            <person name="Massola Junior N.S."/>
            <person name="Baroncelli R."/>
        </authorList>
    </citation>
    <scope>NUCLEOTIDE SEQUENCE</scope>
    <source>
        <strain evidence="3">LFN0074</strain>
    </source>
</reference>
<gene>
    <name evidence="3" type="ORF">CMUS01_14953</name>
</gene>
<dbReference type="OrthoDB" id="5396681at2759"/>
<keyword evidence="4" id="KW-1185">Reference proteome</keyword>
<evidence type="ECO:0000313" key="3">
    <source>
        <dbReference type="EMBL" id="KAF6804011.1"/>
    </source>
</evidence>
<evidence type="ECO:0000259" key="2">
    <source>
        <dbReference type="Pfam" id="PF26616"/>
    </source>
</evidence>
<dbReference type="Proteomes" id="UP000639643">
    <property type="component" value="Unassembled WGS sequence"/>
</dbReference>
<accession>A0A8H6J0S2</accession>
<organism evidence="3 4">
    <name type="scientific">Colletotrichum musicola</name>
    <dbReference type="NCBI Taxonomy" id="2175873"/>
    <lineage>
        <taxon>Eukaryota</taxon>
        <taxon>Fungi</taxon>
        <taxon>Dikarya</taxon>
        <taxon>Ascomycota</taxon>
        <taxon>Pezizomycotina</taxon>
        <taxon>Sordariomycetes</taxon>
        <taxon>Hypocreomycetidae</taxon>
        <taxon>Glomerellales</taxon>
        <taxon>Glomerellaceae</taxon>
        <taxon>Colletotrichum</taxon>
        <taxon>Colletotrichum orchidearum species complex</taxon>
    </lineage>
</organism>